<organism evidence="1 2">
    <name type="scientific">Sphaerodactylus townsendi</name>
    <dbReference type="NCBI Taxonomy" id="933632"/>
    <lineage>
        <taxon>Eukaryota</taxon>
        <taxon>Metazoa</taxon>
        <taxon>Chordata</taxon>
        <taxon>Craniata</taxon>
        <taxon>Vertebrata</taxon>
        <taxon>Euteleostomi</taxon>
        <taxon>Lepidosauria</taxon>
        <taxon>Squamata</taxon>
        <taxon>Bifurcata</taxon>
        <taxon>Gekkota</taxon>
        <taxon>Sphaerodactylidae</taxon>
        <taxon>Sphaerodactylus</taxon>
    </lineage>
</organism>
<evidence type="ECO:0000313" key="1">
    <source>
        <dbReference type="EMBL" id="KAH8006145.1"/>
    </source>
</evidence>
<accession>A0ACB8FMK0</accession>
<evidence type="ECO:0000313" key="2">
    <source>
        <dbReference type="Proteomes" id="UP000827872"/>
    </source>
</evidence>
<dbReference type="Proteomes" id="UP000827872">
    <property type="component" value="Linkage Group LG04"/>
</dbReference>
<sequence length="299" mass="32442">MASNSTMDSDPNAGDGSGAGDCSEVTTLGDSSPSEDSSALYFCCSLSACQRRDIPEWTKCTSHEEVEKPVYSNSEGESGPTESTDKPESVSGTPTESGSESGSGSDEEEDEEENGDRMTWKGLFVKYHFSHQHFTVDLQMIAIQISNLAQTPSSPAHHRPLRELEEEAGVDAEPAPGEGVCETCEMSTQEQKYSVIEQEALGVVWGLNAGAGTDVSITEDATQIDEAGMQEPPPGNNVPAMQGQQEDQNADRGQGASRRSEVRDLQWHVRNLEASQERTEAAVQRILDLLERRIVDEQQ</sequence>
<proteinExistence type="predicted"/>
<reference evidence="1" key="1">
    <citation type="submission" date="2021-08" db="EMBL/GenBank/DDBJ databases">
        <title>The first chromosome-level gecko genome reveals the dynamic sex chromosomes of Neotropical dwarf geckos (Sphaerodactylidae: Sphaerodactylus).</title>
        <authorList>
            <person name="Pinto B.J."/>
            <person name="Keating S.E."/>
            <person name="Gamble T."/>
        </authorList>
    </citation>
    <scope>NUCLEOTIDE SEQUENCE</scope>
    <source>
        <strain evidence="1">TG3544</strain>
    </source>
</reference>
<comment type="caution">
    <text evidence="1">The sequence shown here is derived from an EMBL/GenBank/DDBJ whole genome shotgun (WGS) entry which is preliminary data.</text>
</comment>
<keyword evidence="2" id="KW-1185">Reference proteome</keyword>
<gene>
    <name evidence="1" type="ORF">K3G42_032083</name>
</gene>
<protein>
    <submittedName>
        <fullName evidence="1">Uncharacterized protein</fullName>
    </submittedName>
</protein>
<dbReference type="EMBL" id="CM037617">
    <property type="protein sequence ID" value="KAH8006145.1"/>
    <property type="molecule type" value="Genomic_DNA"/>
</dbReference>
<name>A0ACB8FMK0_9SAUR</name>